<dbReference type="Proteomes" id="UP000480222">
    <property type="component" value="Unassembled WGS sequence"/>
</dbReference>
<evidence type="ECO:0000256" key="3">
    <source>
        <dbReference type="ARBA" id="ARBA00022989"/>
    </source>
</evidence>
<dbReference type="CDD" id="cd16914">
    <property type="entry name" value="EcfT"/>
    <property type="match status" value="1"/>
</dbReference>
<keyword evidence="4 5" id="KW-0472">Membrane</keyword>
<gene>
    <name evidence="6" type="ORF">CIP107547_00083</name>
</gene>
<dbReference type="EMBL" id="CADDAV010000001">
    <property type="protein sequence ID" value="CAB0578403.1"/>
    <property type="molecule type" value="Genomic_DNA"/>
</dbReference>
<evidence type="ECO:0000256" key="5">
    <source>
        <dbReference type="SAM" id="Phobius"/>
    </source>
</evidence>
<comment type="caution">
    <text evidence="6">The sequence shown here is derived from an EMBL/GenBank/DDBJ whole genome shotgun (WGS) entry which is preliminary data.</text>
</comment>
<sequence length="230" mass="24803">MAARLNPVTLFVISACAVVTVLVANRLEVSVGAWLCAGVLALVGASIRRVFLTTTLLSLPVFAGLMVMYSPFGEVPGWWIFTIDGTHTALLLGMRLLGATAAALCVGSAINTDELMRAVQPRVNPKLLYVIASTLRLYPLAKARLEIIRQTHITRGIDVHSIRGRWGLVLPLVVGLVDNAAQRARPLQRTGIGHSGPRTVLRPVPVMTHDVIIQVLAVCTTIAVCIWSIF</sequence>
<evidence type="ECO:0000313" key="6">
    <source>
        <dbReference type="EMBL" id="CAB0578403.1"/>
    </source>
</evidence>
<reference evidence="6 7" key="1">
    <citation type="submission" date="2020-02" db="EMBL/GenBank/DDBJ databases">
        <authorList>
            <person name="Brisse S."/>
        </authorList>
    </citation>
    <scope>NUCLEOTIDE SEQUENCE [LARGE SCALE GENOMIC DNA]</scope>
    <source>
        <strain evidence="6">CIP107547</strain>
    </source>
</reference>
<keyword evidence="3 5" id="KW-1133">Transmembrane helix</keyword>
<keyword evidence="2 5" id="KW-0812">Transmembrane</keyword>
<evidence type="ECO:0000256" key="4">
    <source>
        <dbReference type="ARBA" id="ARBA00023136"/>
    </source>
</evidence>
<dbReference type="InterPro" id="IPR003339">
    <property type="entry name" value="ABC/ECF_trnsptr_transmembrane"/>
</dbReference>
<evidence type="ECO:0000256" key="1">
    <source>
        <dbReference type="ARBA" id="ARBA00004141"/>
    </source>
</evidence>
<comment type="subcellular location">
    <subcellularLocation>
        <location evidence="1">Membrane</location>
        <topology evidence="1">Multi-pass membrane protein</topology>
    </subcellularLocation>
</comment>
<evidence type="ECO:0000256" key="2">
    <source>
        <dbReference type="ARBA" id="ARBA00022692"/>
    </source>
</evidence>
<dbReference type="PROSITE" id="PS51257">
    <property type="entry name" value="PROKAR_LIPOPROTEIN"/>
    <property type="match status" value="1"/>
</dbReference>
<dbReference type="Pfam" id="PF02361">
    <property type="entry name" value="CbiQ"/>
    <property type="match status" value="1"/>
</dbReference>
<accession>A0A811G7N5</accession>
<proteinExistence type="predicted"/>
<feature type="transmembrane region" description="Helical" evidence="5">
    <location>
        <begin position="54"/>
        <end position="72"/>
    </location>
</feature>
<dbReference type="GO" id="GO:0005886">
    <property type="term" value="C:plasma membrane"/>
    <property type="evidence" value="ECO:0007669"/>
    <property type="project" value="UniProtKB-ARBA"/>
</dbReference>
<dbReference type="AlphaFoldDB" id="A0A811G7N5"/>
<evidence type="ECO:0000313" key="7">
    <source>
        <dbReference type="Proteomes" id="UP000480222"/>
    </source>
</evidence>
<protein>
    <submittedName>
        <fullName evidence="6">Cobalt ABC transporter permease</fullName>
    </submittedName>
</protein>
<feature type="transmembrane region" description="Helical" evidence="5">
    <location>
        <begin position="31"/>
        <end position="47"/>
    </location>
</feature>
<feature type="transmembrane region" description="Helical" evidence="5">
    <location>
        <begin position="7"/>
        <end position="25"/>
    </location>
</feature>
<feature type="transmembrane region" description="Helical" evidence="5">
    <location>
        <begin position="92"/>
        <end position="112"/>
    </location>
</feature>
<organism evidence="6 7">
    <name type="scientific">Corynebacterium diphtheriae</name>
    <dbReference type="NCBI Taxonomy" id="1717"/>
    <lineage>
        <taxon>Bacteria</taxon>
        <taxon>Bacillati</taxon>
        <taxon>Actinomycetota</taxon>
        <taxon>Actinomycetes</taxon>
        <taxon>Mycobacteriales</taxon>
        <taxon>Corynebacteriaceae</taxon>
        <taxon>Corynebacterium</taxon>
    </lineage>
</organism>
<name>A0A811G7N5_CORDP</name>